<evidence type="ECO:0000256" key="7">
    <source>
        <dbReference type="SAM" id="Coils"/>
    </source>
</evidence>
<dbReference type="GO" id="GO:0005524">
    <property type="term" value="F:ATP binding"/>
    <property type="evidence" value="ECO:0007669"/>
    <property type="project" value="InterPro"/>
</dbReference>
<keyword evidence="5" id="KW-0418">Kinase</keyword>
<comment type="caution">
    <text evidence="10">The sequence shown here is derived from an EMBL/GenBank/DDBJ whole genome shotgun (WGS) entry which is preliminary data.</text>
</comment>
<evidence type="ECO:0000256" key="6">
    <source>
        <dbReference type="ARBA" id="ARBA00022801"/>
    </source>
</evidence>
<keyword evidence="11" id="KW-1185">Reference proteome</keyword>
<proteinExistence type="predicted"/>
<dbReference type="InterPro" id="IPR047221">
    <property type="entry name" value="KaiC_N"/>
</dbReference>
<organism evidence="10 11">
    <name type="scientific">Halochromatium salexigens</name>
    <name type="common">Chromatium salexigens</name>
    <dbReference type="NCBI Taxonomy" id="49447"/>
    <lineage>
        <taxon>Bacteria</taxon>
        <taxon>Pseudomonadati</taxon>
        <taxon>Pseudomonadota</taxon>
        <taxon>Gammaproteobacteria</taxon>
        <taxon>Chromatiales</taxon>
        <taxon>Chromatiaceae</taxon>
        <taxon>Halochromatium</taxon>
    </lineage>
</organism>
<name>A0AAJ0UEX4_HALSE</name>
<keyword evidence="3" id="KW-0808">Transferase</keyword>
<dbReference type="SMART" id="SM00382">
    <property type="entry name" value="AAA"/>
    <property type="match status" value="2"/>
</dbReference>
<reference evidence="10" key="1">
    <citation type="submission" date="2017-05" db="EMBL/GenBank/DDBJ databases">
        <authorList>
            <person name="Imhoff J.F."/>
            <person name="Rahn T."/>
            <person name="Kuenzel S."/>
            <person name="Neulinger S.C."/>
        </authorList>
    </citation>
    <scope>NUCLEOTIDE SEQUENCE</scope>
    <source>
        <strain evidence="10">DSM 4395</strain>
    </source>
</reference>
<feature type="domain" description="KaiC" evidence="9">
    <location>
        <begin position="255"/>
        <end position="487"/>
    </location>
</feature>
<feature type="coiled-coil region" evidence="7">
    <location>
        <begin position="488"/>
        <end position="538"/>
    </location>
</feature>
<reference evidence="10" key="2">
    <citation type="journal article" date="2020" name="Microorganisms">
        <title>Osmotic Adaptation and Compatible Solute Biosynthesis of Phototrophic Bacteria as Revealed from Genome Analyses.</title>
        <authorList>
            <person name="Imhoff J.F."/>
            <person name="Rahn T."/>
            <person name="Kunzel S."/>
            <person name="Keller A."/>
            <person name="Neulinger S.C."/>
        </authorList>
    </citation>
    <scope>NUCLEOTIDE SEQUENCE</scope>
    <source>
        <strain evidence="10">DSM 4395</strain>
    </source>
</reference>
<dbReference type="GO" id="GO:0016787">
    <property type="term" value="F:hydrolase activity"/>
    <property type="evidence" value="ECO:0007669"/>
    <property type="project" value="UniProtKB-KW"/>
</dbReference>
<dbReference type="GO" id="GO:0004674">
    <property type="term" value="F:protein serine/threonine kinase activity"/>
    <property type="evidence" value="ECO:0007669"/>
    <property type="project" value="UniProtKB-EC"/>
</dbReference>
<keyword evidence="2" id="KW-0597">Phosphoprotein</keyword>
<keyword evidence="4" id="KW-0677">Repeat</keyword>
<sequence length="576" mass="63243">MEYKARVSTVQPTLPKAPTGIPGLDEITLGGLPRGRPTLICGGAGCGKTLFSMEFLVRGATEFEEPGVFIAFEETATELTQNVASLGFDLDDLSAQGLLALDFVAIERSDLGETGDFDLSGLFIRLGYAIDAIGAKRVVLDTIETLFTGLSNPSILRAELRRLFRWLKEKGVTAIITAERGDGQLTRQGLEEYVSDCVLTLDHQERDLVWTRRLRVLKYRGSSHGTNDYPFLIDEDGISVLPITSVGLDQAVSCERISSGIPRLDTMLGDAGYYRGSSVLVSGTAGTGKSSLSGHFADATCRRGERVLYFAFEESQSQIIRNIGSVGLDLGQWVEQDRLRFQAARPTLAGLEMHLTMIHRAVERFQPSVVILDPINSFIAGSNQLEVKAMLTRLIDFLKHRQITGLFTNLTSGGASVDATDSAISSLIDTWLLLMAVDTGGERNRILSILKSRGMAHSNQTREFLITGQGIKLRDVYVGPSGVLTGSARIAQESAEQAERLERQQEIERRQRQLEQRRALLEAQIASLQQEFQAHEAETLALIEREQRREAQSHEVQASMASSRQADAVPSKESPS</sequence>
<dbReference type="InterPro" id="IPR010624">
    <property type="entry name" value="KaiC_dom"/>
</dbReference>
<dbReference type="InterPro" id="IPR014774">
    <property type="entry name" value="KaiC-like_dom"/>
</dbReference>
<dbReference type="InterPro" id="IPR051347">
    <property type="entry name" value="Circadian_clock_KaiC-rel"/>
</dbReference>
<evidence type="ECO:0000256" key="2">
    <source>
        <dbReference type="ARBA" id="ARBA00022553"/>
    </source>
</evidence>
<dbReference type="CDD" id="cd19485">
    <property type="entry name" value="KaiC-N"/>
    <property type="match status" value="1"/>
</dbReference>
<dbReference type="PANTHER" id="PTHR42926:SF1">
    <property type="entry name" value="CIRCADIAN CLOCK OSCILLATOR PROTEIN KAIC 1"/>
    <property type="match status" value="1"/>
</dbReference>
<protein>
    <recommendedName>
        <fullName evidence="1">non-specific serine/threonine protein kinase</fullName>
        <ecNumber evidence="1">2.7.11.1</ecNumber>
    </recommendedName>
</protein>
<evidence type="ECO:0000313" key="10">
    <source>
        <dbReference type="EMBL" id="MBK5930199.1"/>
    </source>
</evidence>
<dbReference type="PROSITE" id="PS51146">
    <property type="entry name" value="KAIC"/>
    <property type="match status" value="2"/>
</dbReference>
<dbReference type="Proteomes" id="UP001296967">
    <property type="component" value="Unassembled WGS sequence"/>
</dbReference>
<evidence type="ECO:0000256" key="5">
    <source>
        <dbReference type="ARBA" id="ARBA00022777"/>
    </source>
</evidence>
<dbReference type="InterPro" id="IPR003593">
    <property type="entry name" value="AAA+_ATPase"/>
</dbReference>
<evidence type="ECO:0000313" key="11">
    <source>
        <dbReference type="Proteomes" id="UP001296967"/>
    </source>
</evidence>
<feature type="compositionally biased region" description="Polar residues" evidence="8">
    <location>
        <begin position="554"/>
        <end position="565"/>
    </location>
</feature>
<dbReference type="AlphaFoldDB" id="A0AAJ0UEX4"/>
<dbReference type="Gene3D" id="3.40.50.300">
    <property type="entry name" value="P-loop containing nucleotide triphosphate hydrolases"/>
    <property type="match status" value="2"/>
</dbReference>
<feature type="region of interest" description="Disordered" evidence="8">
    <location>
        <begin position="545"/>
        <end position="576"/>
    </location>
</feature>
<gene>
    <name evidence="10" type="ORF">CCR82_06590</name>
</gene>
<evidence type="ECO:0000256" key="1">
    <source>
        <dbReference type="ARBA" id="ARBA00012513"/>
    </source>
</evidence>
<dbReference type="PIRSF" id="PIRSF039117">
    <property type="entry name" value="KaiC"/>
    <property type="match status" value="1"/>
</dbReference>
<dbReference type="EC" id="2.7.11.1" evidence="1"/>
<evidence type="ECO:0000256" key="4">
    <source>
        <dbReference type="ARBA" id="ARBA00022737"/>
    </source>
</evidence>
<dbReference type="CDD" id="cd19484">
    <property type="entry name" value="KaiC_C"/>
    <property type="match status" value="1"/>
</dbReference>
<keyword evidence="7" id="KW-0175">Coiled coil</keyword>
<dbReference type="InterPro" id="IPR030665">
    <property type="entry name" value="KaiC"/>
</dbReference>
<dbReference type="NCBIfam" id="NF006799">
    <property type="entry name" value="PRK09302.1"/>
    <property type="match status" value="1"/>
</dbReference>
<dbReference type="Pfam" id="PF06745">
    <property type="entry name" value="ATPase"/>
    <property type="match status" value="2"/>
</dbReference>
<evidence type="ECO:0000259" key="9">
    <source>
        <dbReference type="PROSITE" id="PS51146"/>
    </source>
</evidence>
<evidence type="ECO:0000256" key="3">
    <source>
        <dbReference type="ARBA" id="ARBA00022679"/>
    </source>
</evidence>
<accession>A0AAJ0UEX4</accession>
<keyword evidence="6" id="KW-0378">Hydrolase</keyword>
<evidence type="ECO:0000256" key="8">
    <source>
        <dbReference type="SAM" id="MobiDB-lite"/>
    </source>
</evidence>
<dbReference type="InterPro" id="IPR027417">
    <property type="entry name" value="P-loop_NTPase"/>
</dbReference>
<dbReference type="PANTHER" id="PTHR42926">
    <property type="match status" value="1"/>
</dbReference>
<dbReference type="SUPFAM" id="SSF52540">
    <property type="entry name" value="P-loop containing nucleoside triphosphate hydrolases"/>
    <property type="match status" value="2"/>
</dbReference>
<dbReference type="InterPro" id="IPR047222">
    <property type="entry name" value="KaiC_C"/>
</dbReference>
<feature type="domain" description="KaiC" evidence="9">
    <location>
        <begin position="15"/>
        <end position="254"/>
    </location>
</feature>
<dbReference type="EMBL" id="NHSF01000045">
    <property type="protein sequence ID" value="MBK5930199.1"/>
    <property type="molecule type" value="Genomic_DNA"/>
</dbReference>